<dbReference type="AlphaFoldDB" id="A0AAV4RIG1"/>
<sequence length="129" mass="14404">MQIPGGEGAGECFVVLRAAKPASCRRSLLLLNDQSCRSQQASSSFPFSRKTVNIPEKACKSIQKRAYVDSVKYSNARMFPVCKRHIDCGFAPITVVGEQAIWFLSTIIYKVQFEATEMSERLFFLVIAS</sequence>
<dbReference type="EMBL" id="BPLR01007840">
    <property type="protein sequence ID" value="GIY20111.1"/>
    <property type="molecule type" value="Genomic_DNA"/>
</dbReference>
<protein>
    <submittedName>
        <fullName evidence="1">Uncharacterized protein</fullName>
    </submittedName>
</protein>
<name>A0AAV4RIG1_CAEEX</name>
<evidence type="ECO:0000313" key="2">
    <source>
        <dbReference type="Proteomes" id="UP001054945"/>
    </source>
</evidence>
<proteinExistence type="predicted"/>
<organism evidence="1 2">
    <name type="scientific">Caerostris extrusa</name>
    <name type="common">Bark spider</name>
    <name type="synonym">Caerostris bankana</name>
    <dbReference type="NCBI Taxonomy" id="172846"/>
    <lineage>
        <taxon>Eukaryota</taxon>
        <taxon>Metazoa</taxon>
        <taxon>Ecdysozoa</taxon>
        <taxon>Arthropoda</taxon>
        <taxon>Chelicerata</taxon>
        <taxon>Arachnida</taxon>
        <taxon>Araneae</taxon>
        <taxon>Araneomorphae</taxon>
        <taxon>Entelegynae</taxon>
        <taxon>Araneoidea</taxon>
        <taxon>Araneidae</taxon>
        <taxon>Caerostris</taxon>
    </lineage>
</organism>
<reference evidence="1 2" key="1">
    <citation type="submission" date="2021-06" db="EMBL/GenBank/DDBJ databases">
        <title>Caerostris extrusa draft genome.</title>
        <authorList>
            <person name="Kono N."/>
            <person name="Arakawa K."/>
        </authorList>
    </citation>
    <scope>NUCLEOTIDE SEQUENCE [LARGE SCALE GENOMIC DNA]</scope>
</reference>
<evidence type="ECO:0000313" key="1">
    <source>
        <dbReference type="EMBL" id="GIY20111.1"/>
    </source>
</evidence>
<gene>
    <name evidence="1" type="ORF">CEXT_634071</name>
</gene>
<dbReference type="Proteomes" id="UP001054945">
    <property type="component" value="Unassembled WGS sequence"/>
</dbReference>
<keyword evidence="2" id="KW-1185">Reference proteome</keyword>
<accession>A0AAV4RIG1</accession>
<comment type="caution">
    <text evidence="1">The sequence shown here is derived from an EMBL/GenBank/DDBJ whole genome shotgun (WGS) entry which is preliminary data.</text>
</comment>